<name>A0A5N6QR61_9ROSI</name>
<dbReference type="PROSITE" id="PS01174">
    <property type="entry name" value="LIPASE_GDXG_SER"/>
    <property type="match status" value="1"/>
</dbReference>
<dbReference type="Pfam" id="PF07859">
    <property type="entry name" value="Abhydrolase_3"/>
    <property type="match status" value="1"/>
</dbReference>
<protein>
    <recommendedName>
        <fullName evidence="3">Alpha/beta hydrolase fold-3 domain-containing protein</fullName>
    </recommendedName>
</protein>
<evidence type="ECO:0000256" key="1">
    <source>
        <dbReference type="ARBA" id="ARBA00010515"/>
    </source>
</evidence>
<dbReference type="InterPro" id="IPR029058">
    <property type="entry name" value="AB_hydrolase_fold"/>
</dbReference>
<dbReference type="PANTHER" id="PTHR23024">
    <property type="entry name" value="ARYLACETAMIDE DEACETYLASE"/>
    <property type="match status" value="1"/>
</dbReference>
<dbReference type="Proteomes" id="UP000327013">
    <property type="component" value="Chromosome 2"/>
</dbReference>
<dbReference type="EMBL" id="CM017322">
    <property type="protein sequence ID" value="KAE8009008.1"/>
    <property type="molecule type" value="Genomic_DNA"/>
</dbReference>
<accession>A0A5N6QR61</accession>
<reference evidence="4 5" key="1">
    <citation type="submission" date="2019-06" db="EMBL/GenBank/DDBJ databases">
        <title>A chromosomal-level reference genome of Carpinus fangiana (Coryloideae, Betulaceae).</title>
        <authorList>
            <person name="Yang X."/>
            <person name="Wang Z."/>
            <person name="Zhang L."/>
            <person name="Hao G."/>
            <person name="Liu J."/>
            <person name="Yang Y."/>
        </authorList>
    </citation>
    <scope>NUCLEOTIDE SEQUENCE [LARGE SCALE GENOMIC DNA]</scope>
    <source>
        <strain evidence="4">Cfa_2016G</strain>
        <tissue evidence="4">Leaf</tissue>
    </source>
</reference>
<feature type="active site" evidence="2">
    <location>
        <position position="181"/>
    </location>
</feature>
<comment type="similarity">
    <text evidence="1">Belongs to the 'GDXG' lipolytic enzyme family.</text>
</comment>
<dbReference type="SUPFAM" id="SSF53474">
    <property type="entry name" value="alpha/beta-Hydrolases"/>
    <property type="match status" value="1"/>
</dbReference>
<dbReference type="InterPro" id="IPR033140">
    <property type="entry name" value="Lipase_GDXG_put_SER_AS"/>
</dbReference>
<evidence type="ECO:0000256" key="2">
    <source>
        <dbReference type="PROSITE-ProRule" id="PRU10038"/>
    </source>
</evidence>
<evidence type="ECO:0000259" key="3">
    <source>
        <dbReference type="Pfam" id="PF07859"/>
    </source>
</evidence>
<evidence type="ECO:0000313" key="5">
    <source>
        <dbReference type="Proteomes" id="UP000327013"/>
    </source>
</evidence>
<sequence>MSRTACSSLSLLNASTMDSGTSEEVAHEFLPYFRAYKDGRVERFFGTDVVPPSINPASGGFSTKDVQIVEETGLTARIFIPGGISPGQKIPVLVYYHGGGLYMGSPFCATYHNHVASLVAEARIVAVSVDYRLAPEHPAPIAYEDSWVALQWVASHCNGGGPEAWLREHADFQRLFLAGDSSGGSIVHNMTAQAGVEGLPGVRLVGACLVQPYFAGKESAGTGVEDRSWLFSCPTTSGFDDPRINPAEDLRLSKLGCSRVLILVAENDDIRDRGLLYYETLRKSGWDGEVEIVETQGEKHVFHLFNPDCEKARALLKALASFINRKPGGGD</sequence>
<feature type="domain" description="Alpha/beta hydrolase fold-3" evidence="3">
    <location>
        <begin position="93"/>
        <end position="303"/>
    </location>
</feature>
<dbReference type="PANTHER" id="PTHR23024:SF257">
    <property type="entry name" value="ALPHA_BETA HYDROLASE FOLD-3 DOMAIN-CONTAINING PROTEIN"/>
    <property type="match status" value="1"/>
</dbReference>
<dbReference type="Gene3D" id="3.40.50.1820">
    <property type="entry name" value="alpha/beta hydrolase"/>
    <property type="match status" value="1"/>
</dbReference>
<dbReference type="OrthoDB" id="408631at2759"/>
<gene>
    <name evidence="4" type="ORF">FH972_005466</name>
</gene>
<dbReference type="GO" id="GO:0016787">
    <property type="term" value="F:hydrolase activity"/>
    <property type="evidence" value="ECO:0007669"/>
    <property type="project" value="InterPro"/>
</dbReference>
<dbReference type="InterPro" id="IPR050466">
    <property type="entry name" value="Carboxylest/Gibb_receptor"/>
</dbReference>
<organism evidence="4 5">
    <name type="scientific">Carpinus fangiana</name>
    <dbReference type="NCBI Taxonomy" id="176857"/>
    <lineage>
        <taxon>Eukaryota</taxon>
        <taxon>Viridiplantae</taxon>
        <taxon>Streptophyta</taxon>
        <taxon>Embryophyta</taxon>
        <taxon>Tracheophyta</taxon>
        <taxon>Spermatophyta</taxon>
        <taxon>Magnoliopsida</taxon>
        <taxon>eudicotyledons</taxon>
        <taxon>Gunneridae</taxon>
        <taxon>Pentapetalae</taxon>
        <taxon>rosids</taxon>
        <taxon>fabids</taxon>
        <taxon>Fagales</taxon>
        <taxon>Betulaceae</taxon>
        <taxon>Carpinus</taxon>
    </lineage>
</organism>
<dbReference type="InterPro" id="IPR013094">
    <property type="entry name" value="AB_hydrolase_3"/>
</dbReference>
<dbReference type="AlphaFoldDB" id="A0A5N6QR61"/>
<evidence type="ECO:0000313" key="4">
    <source>
        <dbReference type="EMBL" id="KAE8009008.1"/>
    </source>
</evidence>
<keyword evidence="5" id="KW-1185">Reference proteome</keyword>
<proteinExistence type="inferred from homology"/>